<dbReference type="Proteomes" id="UP000219602">
    <property type="component" value="Chromosome 5"/>
</dbReference>
<dbReference type="Gene3D" id="2.30.38.10">
    <property type="entry name" value="Luciferase, Domain 3"/>
    <property type="match status" value="1"/>
</dbReference>
<dbReference type="EMBL" id="MABQ02000004">
    <property type="protein sequence ID" value="PCD38720.1"/>
    <property type="molecule type" value="Genomic_DNA"/>
</dbReference>
<proteinExistence type="predicted"/>
<dbReference type="InterPro" id="IPR045851">
    <property type="entry name" value="AMP-bd_C_sf"/>
</dbReference>
<dbReference type="PROSITE" id="PS00455">
    <property type="entry name" value="AMP_BINDING"/>
    <property type="match status" value="1"/>
</dbReference>
<reference evidence="3 4" key="2">
    <citation type="journal article" date="2017" name="Sci. Rep.">
        <title>A mobile pathogenicity chromosome in Fusarium oxysporum for infection of multiple cucurbit species.</title>
        <authorList>
            <person name="van Dam P."/>
            <person name="Fokkens L."/>
            <person name="Ayukawa Y."/>
            <person name="van der Gragt M."/>
            <person name="Ter Horst A."/>
            <person name="Brankovics B."/>
            <person name="Houterman P.M."/>
            <person name="Arie T."/>
            <person name="Rep M."/>
        </authorList>
    </citation>
    <scope>NUCLEOTIDE SEQUENCE [LARGE SCALE GENOMIC DNA]</scope>
    <source>
        <strain evidence="3 4">Forc016</strain>
    </source>
</reference>
<dbReference type="AlphaFoldDB" id="A0A2H3HAL6"/>
<organism evidence="3 4">
    <name type="scientific">Fusarium oxysporum f. sp. radicis-cucumerinum</name>
    <dbReference type="NCBI Taxonomy" id="327505"/>
    <lineage>
        <taxon>Eukaryota</taxon>
        <taxon>Fungi</taxon>
        <taxon>Dikarya</taxon>
        <taxon>Ascomycota</taxon>
        <taxon>Pezizomycotina</taxon>
        <taxon>Sordariomycetes</taxon>
        <taxon>Hypocreomycetidae</taxon>
        <taxon>Hypocreales</taxon>
        <taxon>Nectriaceae</taxon>
        <taxon>Fusarium</taxon>
        <taxon>Fusarium oxysporum species complex</taxon>
    </lineage>
</organism>
<evidence type="ECO:0008006" key="5">
    <source>
        <dbReference type="Google" id="ProtNLM"/>
    </source>
</evidence>
<evidence type="ECO:0000313" key="3">
    <source>
        <dbReference type="EMBL" id="PCD38720.1"/>
    </source>
</evidence>
<protein>
    <recommendedName>
        <fullName evidence="5">4-coumarate--CoA ligase-like 7</fullName>
    </recommendedName>
</protein>
<sequence>MVFLPPSWVPKLLRDPPDSVSIPDFMSNDAYGRYPLANARSPFVCGLTGKSYTAAEVVEREKNLAKAISKKLESTLGGPEWDRVVTVFSLNTIDYVPLTHAVHRMSGIVAPASPASTALELGYQLQLSGSVALFTCVPLLKIAVEAARAKGIPDDRIFILPMQGDCGNHGFTTVWDLIEEGKKLPDPVPVDWSNGQGERQVAYLCFSSGTSGMPKAVMVSHRNIIANIIQLTVFESFYRRQHNIDSQVLLGLLPFSHAYGLVIMAHTAPYRGDQVIVLPNFQLGTLLTAVQSFKIEQLNIVPPILVQMVSSHEKCKKFDLSSVRFIYTGGAPLGIETIRSLSDLYPHWRIGQVYGMTETAVVITSTSESDILHGSSGSLLPSTKAKIIDANGKVVTAIETPGELLVQGPSVTLGYLNNEKATAETFVWDEDGRWIRTGDEAVVRKSDQGHEHFVIIDRIKELIKVKGMQVAPAELEAHLLTHPFVSDCAVIQTHHEQSGEVPKAFVVRSHESAGRTEAYNCAVRATVGRGWLISGKARLIGSYLKLEGSHDDDLDKDEQDAKKIKITTIENTRVRPGVT</sequence>
<accession>A0A2H3HAL6</accession>
<dbReference type="PANTHER" id="PTHR24096:SF422">
    <property type="entry name" value="BCDNA.GH02901"/>
    <property type="match status" value="1"/>
</dbReference>
<evidence type="ECO:0000259" key="1">
    <source>
        <dbReference type="Pfam" id="PF00501"/>
    </source>
</evidence>
<name>A0A2H3HAL6_FUSOX</name>
<dbReference type="STRING" id="327505.A0A2H3HAL6"/>
<dbReference type="InterPro" id="IPR025110">
    <property type="entry name" value="AMP-bd_C"/>
</dbReference>
<dbReference type="InterPro" id="IPR020845">
    <property type="entry name" value="AMP-binding_CS"/>
</dbReference>
<evidence type="ECO:0000313" key="4">
    <source>
        <dbReference type="Proteomes" id="UP000219602"/>
    </source>
</evidence>
<dbReference type="PANTHER" id="PTHR24096">
    <property type="entry name" value="LONG-CHAIN-FATTY-ACID--COA LIGASE"/>
    <property type="match status" value="1"/>
</dbReference>
<evidence type="ECO:0000259" key="2">
    <source>
        <dbReference type="Pfam" id="PF13193"/>
    </source>
</evidence>
<dbReference type="Pfam" id="PF00501">
    <property type="entry name" value="AMP-binding"/>
    <property type="match status" value="1"/>
</dbReference>
<dbReference type="SUPFAM" id="SSF56801">
    <property type="entry name" value="Acetyl-CoA synthetase-like"/>
    <property type="match status" value="1"/>
</dbReference>
<feature type="domain" description="AMP-binding enzyme C-terminal" evidence="2">
    <location>
        <begin position="474"/>
        <end position="510"/>
    </location>
</feature>
<reference evidence="3 4" key="1">
    <citation type="journal article" date="2016" name="Environ. Microbiol.">
        <title>Effector profiles distinguish formae speciales of Fusarium oxysporum.</title>
        <authorList>
            <person name="van Dam P."/>
            <person name="Fokkens L."/>
            <person name="Schmidt S.M."/>
            <person name="Linmans J.H."/>
            <person name="Kistler H.C."/>
            <person name="Ma L.J."/>
            <person name="Rep M."/>
        </authorList>
    </citation>
    <scope>NUCLEOTIDE SEQUENCE [LARGE SCALE GENOMIC DNA]</scope>
    <source>
        <strain evidence="3 4">Forc016</strain>
    </source>
</reference>
<gene>
    <name evidence="3" type="ORF">AU210_007185</name>
</gene>
<dbReference type="Pfam" id="PF13193">
    <property type="entry name" value="AMP-binding_C"/>
    <property type="match status" value="1"/>
</dbReference>
<comment type="caution">
    <text evidence="3">The sequence shown here is derived from an EMBL/GenBank/DDBJ whole genome shotgun (WGS) entry which is preliminary data.</text>
</comment>
<dbReference type="InterPro" id="IPR000873">
    <property type="entry name" value="AMP-dep_synth/lig_dom"/>
</dbReference>
<dbReference type="Gene3D" id="3.40.50.980">
    <property type="match status" value="2"/>
</dbReference>
<dbReference type="Gene3D" id="3.30.300.30">
    <property type="match status" value="1"/>
</dbReference>
<dbReference type="GO" id="GO:0016405">
    <property type="term" value="F:CoA-ligase activity"/>
    <property type="evidence" value="ECO:0007669"/>
    <property type="project" value="TreeGrafter"/>
</dbReference>
<feature type="domain" description="AMP-dependent synthetase/ligase" evidence="1">
    <location>
        <begin position="48"/>
        <end position="416"/>
    </location>
</feature>